<evidence type="ECO:0000313" key="2">
    <source>
        <dbReference type="Proteomes" id="UP001501353"/>
    </source>
</evidence>
<dbReference type="EMBL" id="BAAAZE010000003">
    <property type="protein sequence ID" value="GAA4014200.1"/>
    <property type="molecule type" value="Genomic_DNA"/>
</dbReference>
<protein>
    <submittedName>
        <fullName evidence="1">DUF2891 domain-containing protein</fullName>
    </submittedName>
</protein>
<keyword evidence="2" id="KW-1185">Reference proteome</keyword>
<name>A0ABP7SNF3_9BURK</name>
<proteinExistence type="predicted"/>
<evidence type="ECO:0000313" key="1">
    <source>
        <dbReference type="EMBL" id="GAA4014200.1"/>
    </source>
</evidence>
<comment type="caution">
    <text evidence="1">The sequence shown here is derived from an EMBL/GenBank/DDBJ whole genome shotgun (WGS) entry which is preliminary data.</text>
</comment>
<accession>A0ABP7SNF3</accession>
<dbReference type="InterPro" id="IPR021365">
    <property type="entry name" value="DUF2891"/>
</dbReference>
<reference evidence="2" key="1">
    <citation type="journal article" date="2019" name="Int. J. Syst. Evol. Microbiol.">
        <title>The Global Catalogue of Microorganisms (GCM) 10K type strain sequencing project: providing services to taxonomists for standard genome sequencing and annotation.</title>
        <authorList>
            <consortium name="The Broad Institute Genomics Platform"/>
            <consortium name="The Broad Institute Genome Sequencing Center for Infectious Disease"/>
            <person name="Wu L."/>
            <person name="Ma J."/>
        </authorList>
    </citation>
    <scope>NUCLEOTIDE SEQUENCE [LARGE SCALE GENOMIC DNA]</scope>
    <source>
        <strain evidence="2">JCM 16673</strain>
    </source>
</reference>
<dbReference type="Pfam" id="PF11199">
    <property type="entry name" value="DUF2891"/>
    <property type="match status" value="1"/>
</dbReference>
<organism evidence="1 2">
    <name type="scientific">Actimicrobium antarcticum</name>
    <dbReference type="NCBI Taxonomy" id="1051899"/>
    <lineage>
        <taxon>Bacteria</taxon>
        <taxon>Pseudomonadati</taxon>
        <taxon>Pseudomonadota</taxon>
        <taxon>Betaproteobacteria</taxon>
        <taxon>Burkholderiales</taxon>
        <taxon>Oxalobacteraceae</taxon>
        <taxon>Actimicrobium</taxon>
    </lineage>
</organism>
<sequence>MLEPIPEPMSQMPIDASGFARVALVNIAQEYPNKLDHVINSAIDVRTPRDLHPVFFGSYDWHSSVHMHWLLARLLRRYPSLPEADEITAVFDERFSSAHIAMEVAYLHQPSRSTFERTYGWAWLLKLQVELMALATSLPRARNWCDAVQPLADAFAERYLHFLPLAQFPIRAGTHANSAFGLLFAMEYAQATGHGVLHAQIRTSAHDWFAADASYPAGYEPGGDDFLSGGLIEAALMQRLLDAPAFSAWWQQFCPSSGTMQTWLEPVHASDRTDPKMSHLDGLNLSRAWCWTMLKNDLPSALQVPVTAAIRHHLAAALPHVVAGDYVGTHWLASFAMLALDQG</sequence>
<dbReference type="Proteomes" id="UP001501353">
    <property type="component" value="Unassembled WGS sequence"/>
</dbReference>
<gene>
    <name evidence="1" type="ORF">GCM10022212_05700</name>
</gene>